<sequence length="368" mass="40255">MKNKENKDINLFSAGRMGAINVANRVVMAPLTRNRAASGNVPQAMNVEYYRQRATAGLIITEASQVSPQGVGYPATPGIYSAAQVAGWKKVTDAVHKEGGKIVLQLWHVGRISHPSMQPNNMLPVAPSAIKPKGEAITYEGMQAFVEPHALDLDEIKAILEQYKVATENAKLAGFDGVEIHAANGYLIDQFLRDGANQRNDEYGGSLENRYRLLGEVIGTVMYAWDVAHVGVRLSPENTFNDIHDSNPQETFNYVTQQLGQLGLAYLHVVEGDMVDGSKKLDYQQFKNNFAGHYMANFAYDLTKAEAAIKTGAADSIAFGALYIANPDLVERFKSGADLNQPNPDTFYGGDEVGYIDYPFLEKEAATA</sequence>
<dbReference type="FunFam" id="3.20.20.70:FF:000059">
    <property type="entry name" value="N-ethylmaleimide reductase, FMN-linked"/>
    <property type="match status" value="1"/>
</dbReference>
<comment type="cofactor">
    <cofactor evidence="1">
        <name>FMN</name>
        <dbReference type="ChEBI" id="CHEBI:58210"/>
    </cofactor>
</comment>
<evidence type="ECO:0000256" key="1">
    <source>
        <dbReference type="ARBA" id="ARBA00001917"/>
    </source>
</evidence>
<dbReference type="Pfam" id="PF00724">
    <property type="entry name" value="Oxidored_FMN"/>
    <property type="match status" value="1"/>
</dbReference>
<dbReference type="SUPFAM" id="SSF51395">
    <property type="entry name" value="FMN-linked oxidoreductases"/>
    <property type="match status" value="1"/>
</dbReference>
<protein>
    <submittedName>
        <fullName evidence="5">COG1902: NADH:flavin oxidoreductases, Old Yellow Enzyme family</fullName>
    </submittedName>
</protein>
<accession>A0A3B1A5K9</accession>
<name>A0A3B1A5K9_9ZZZZ</name>
<evidence type="ECO:0000259" key="4">
    <source>
        <dbReference type="Pfam" id="PF00724"/>
    </source>
</evidence>
<dbReference type="PANTHER" id="PTHR22893:SF91">
    <property type="entry name" value="NADPH DEHYDROGENASE 2-RELATED"/>
    <property type="match status" value="1"/>
</dbReference>
<dbReference type="CDD" id="cd02933">
    <property type="entry name" value="OYE_like_FMN"/>
    <property type="match status" value="1"/>
</dbReference>
<evidence type="ECO:0000256" key="3">
    <source>
        <dbReference type="ARBA" id="ARBA00023002"/>
    </source>
</evidence>
<dbReference type="GO" id="GO:0005829">
    <property type="term" value="C:cytosol"/>
    <property type="evidence" value="ECO:0007669"/>
    <property type="project" value="UniProtKB-ARBA"/>
</dbReference>
<dbReference type="InterPro" id="IPR013785">
    <property type="entry name" value="Aldolase_TIM"/>
</dbReference>
<evidence type="ECO:0000313" key="5">
    <source>
        <dbReference type="EMBL" id="VAW95032.1"/>
    </source>
</evidence>
<gene>
    <name evidence="5" type="ORF">MNBD_GAMMA23-1906</name>
</gene>
<dbReference type="EMBL" id="UOFT01000041">
    <property type="protein sequence ID" value="VAW95032.1"/>
    <property type="molecule type" value="Genomic_DNA"/>
</dbReference>
<reference evidence="5" key="1">
    <citation type="submission" date="2018-06" db="EMBL/GenBank/DDBJ databases">
        <authorList>
            <person name="Zhirakovskaya E."/>
        </authorList>
    </citation>
    <scope>NUCLEOTIDE SEQUENCE</scope>
</reference>
<dbReference type="Gene3D" id="3.20.20.70">
    <property type="entry name" value="Aldolase class I"/>
    <property type="match status" value="1"/>
</dbReference>
<dbReference type="InterPro" id="IPR045247">
    <property type="entry name" value="Oye-like"/>
</dbReference>
<dbReference type="AlphaFoldDB" id="A0A3B1A5K9"/>
<dbReference type="InterPro" id="IPR001155">
    <property type="entry name" value="OxRdtase_FMN_N"/>
</dbReference>
<feature type="domain" description="NADH:flavin oxidoreductase/NADH oxidase N-terminal" evidence="4">
    <location>
        <begin position="11"/>
        <end position="339"/>
    </location>
</feature>
<evidence type="ECO:0000256" key="2">
    <source>
        <dbReference type="ARBA" id="ARBA00005979"/>
    </source>
</evidence>
<organism evidence="5">
    <name type="scientific">hydrothermal vent metagenome</name>
    <dbReference type="NCBI Taxonomy" id="652676"/>
    <lineage>
        <taxon>unclassified sequences</taxon>
        <taxon>metagenomes</taxon>
        <taxon>ecological metagenomes</taxon>
    </lineage>
</organism>
<comment type="similarity">
    <text evidence="2">Belongs to the NADH:flavin oxidoreductase/NADH oxidase family.</text>
</comment>
<dbReference type="GO" id="GO:0016628">
    <property type="term" value="F:oxidoreductase activity, acting on the CH-CH group of donors, NAD or NADP as acceptor"/>
    <property type="evidence" value="ECO:0007669"/>
    <property type="project" value="UniProtKB-ARBA"/>
</dbReference>
<proteinExistence type="inferred from homology"/>
<keyword evidence="3" id="KW-0560">Oxidoreductase</keyword>
<dbReference type="PANTHER" id="PTHR22893">
    <property type="entry name" value="NADH OXIDOREDUCTASE-RELATED"/>
    <property type="match status" value="1"/>
</dbReference>
<dbReference type="GO" id="GO:0010181">
    <property type="term" value="F:FMN binding"/>
    <property type="evidence" value="ECO:0007669"/>
    <property type="project" value="InterPro"/>
</dbReference>